<comment type="caution">
    <text evidence="4">The sequence shown here is derived from an EMBL/GenBank/DDBJ whole genome shotgun (WGS) entry which is preliminary data.</text>
</comment>
<evidence type="ECO:0000259" key="3">
    <source>
        <dbReference type="PROSITE" id="PS50234"/>
    </source>
</evidence>
<dbReference type="InterPro" id="IPR050768">
    <property type="entry name" value="UPF0353/GerABKA_families"/>
</dbReference>
<protein>
    <submittedName>
        <fullName evidence="4">VWA domain-containing protein</fullName>
    </submittedName>
</protein>
<evidence type="ECO:0000313" key="5">
    <source>
        <dbReference type="Proteomes" id="UP000696931"/>
    </source>
</evidence>
<organism evidence="4 5">
    <name type="scientific">Eiseniibacteriota bacterium</name>
    <dbReference type="NCBI Taxonomy" id="2212470"/>
    <lineage>
        <taxon>Bacteria</taxon>
        <taxon>Candidatus Eiseniibacteriota</taxon>
    </lineage>
</organism>
<dbReference type="Gene3D" id="1.25.40.10">
    <property type="entry name" value="Tetratricopeptide repeat domain"/>
    <property type="match status" value="1"/>
</dbReference>
<dbReference type="InterPro" id="IPR011990">
    <property type="entry name" value="TPR-like_helical_dom_sf"/>
</dbReference>
<dbReference type="PANTHER" id="PTHR22550:SF14">
    <property type="entry name" value="VWFA DOMAIN-CONTAINING PROTEIN"/>
    <property type="match status" value="1"/>
</dbReference>
<feature type="repeat" description="TPR" evidence="1">
    <location>
        <begin position="441"/>
        <end position="474"/>
    </location>
</feature>
<proteinExistence type="predicted"/>
<dbReference type="Gene3D" id="3.40.50.410">
    <property type="entry name" value="von Willebrand factor, type A domain"/>
    <property type="match status" value="1"/>
</dbReference>
<keyword evidence="1" id="KW-0802">TPR repeat</keyword>
<feature type="compositionally biased region" description="Low complexity" evidence="2">
    <location>
        <begin position="510"/>
        <end position="524"/>
    </location>
</feature>
<dbReference type="Pfam" id="PF13519">
    <property type="entry name" value="VWA_2"/>
    <property type="match status" value="1"/>
</dbReference>
<dbReference type="PROSITE" id="PS50234">
    <property type="entry name" value="VWFA"/>
    <property type="match status" value="1"/>
</dbReference>
<dbReference type="InterPro" id="IPR019734">
    <property type="entry name" value="TPR_rpt"/>
</dbReference>
<feature type="compositionally biased region" description="Pro residues" evidence="2">
    <location>
        <begin position="525"/>
        <end position="539"/>
    </location>
</feature>
<evidence type="ECO:0000313" key="4">
    <source>
        <dbReference type="EMBL" id="MBI5168904.1"/>
    </source>
</evidence>
<dbReference type="AlphaFoldDB" id="A0A933SAU1"/>
<dbReference type="SUPFAM" id="SSF48452">
    <property type="entry name" value="TPR-like"/>
    <property type="match status" value="1"/>
</dbReference>
<feature type="domain" description="VWFA" evidence="3">
    <location>
        <begin position="90"/>
        <end position="269"/>
    </location>
</feature>
<dbReference type="InterPro" id="IPR002035">
    <property type="entry name" value="VWF_A"/>
</dbReference>
<dbReference type="SUPFAM" id="SSF53300">
    <property type="entry name" value="vWA-like"/>
    <property type="match status" value="1"/>
</dbReference>
<dbReference type="EMBL" id="JACRIW010000038">
    <property type="protein sequence ID" value="MBI5168904.1"/>
    <property type="molecule type" value="Genomic_DNA"/>
</dbReference>
<feature type="region of interest" description="Disordered" evidence="2">
    <location>
        <begin position="487"/>
        <end position="584"/>
    </location>
</feature>
<accession>A0A933SAU1</accession>
<name>A0A933SAU1_UNCEI</name>
<dbReference type="PANTHER" id="PTHR22550">
    <property type="entry name" value="SPORE GERMINATION PROTEIN"/>
    <property type="match status" value="1"/>
</dbReference>
<sequence>MIFTNPHWLWALALLPLVLFFEWRAVVRARRATIALAGPRANHPLLAQALPWSRRAGLALRTAAIAALLLGAAGPQWGRETVKHESRGSDVMFVLDVSASMDARDVPPSRMDEARREALGLLERIPGSRVGVVLFAGEAARVCPLTLDHSAVRLVLESTNSAALSEPGTDLREGLERALGAFGAGRREEQGIVLWTDGEDLEGGSKDVIERMRRSGVRVFAVGVGTPAGDVVPEFDEEGRAVDVKRDERGEVVRSKLDDATLRELARATHGAYFGAARVGGELQRLAGLVGSLAQARRGTRLVERPVARFGWFALAAAALLAVDFARARSRRAAAGAGAGPGAKRATQKQARTTVGAAAAVLLLLAPWPAAHAQSAWARGDRAFRDGRWSAAESLYAQRAKRGGPAKVRVNLATAQAMNGRGEAAELALSRLAADSGRVGRAAGYNLGTVLGKRKEYDRALQELRRVLERDPNDADARWNYEMLKREKEKSAGQQSPKPDEQQPDPQPQPAASGAKQPQGQGAAPQPPPGTSQPPPPQQGPGGAAGMTKQQAEALLGSLQELERIDRQRAQRAQGGGRRKGKDW</sequence>
<dbReference type="Proteomes" id="UP000696931">
    <property type="component" value="Unassembled WGS sequence"/>
</dbReference>
<dbReference type="PROSITE" id="PS50005">
    <property type="entry name" value="TPR"/>
    <property type="match status" value="1"/>
</dbReference>
<reference evidence="4" key="1">
    <citation type="submission" date="2020-07" db="EMBL/GenBank/DDBJ databases">
        <title>Huge and variable diversity of episymbiotic CPR bacteria and DPANN archaea in groundwater ecosystems.</title>
        <authorList>
            <person name="He C.Y."/>
            <person name="Keren R."/>
            <person name="Whittaker M."/>
            <person name="Farag I.F."/>
            <person name="Doudna J."/>
            <person name="Cate J.H.D."/>
            <person name="Banfield J.F."/>
        </authorList>
    </citation>
    <scope>NUCLEOTIDE SEQUENCE</scope>
    <source>
        <strain evidence="4">NC_groundwater_1813_Pr3_B-0.1um_71_17</strain>
    </source>
</reference>
<dbReference type="SMART" id="SM00327">
    <property type="entry name" value="VWA"/>
    <property type="match status" value="1"/>
</dbReference>
<gene>
    <name evidence="4" type="ORF">HZA61_05425</name>
</gene>
<evidence type="ECO:0000256" key="1">
    <source>
        <dbReference type="PROSITE-ProRule" id="PRU00339"/>
    </source>
</evidence>
<evidence type="ECO:0000256" key="2">
    <source>
        <dbReference type="SAM" id="MobiDB-lite"/>
    </source>
</evidence>
<dbReference type="InterPro" id="IPR036465">
    <property type="entry name" value="vWFA_dom_sf"/>
</dbReference>